<evidence type="ECO:0000256" key="3">
    <source>
        <dbReference type="ARBA" id="ARBA00022692"/>
    </source>
</evidence>
<evidence type="ECO:0000256" key="2">
    <source>
        <dbReference type="ARBA" id="ARBA00022448"/>
    </source>
</evidence>
<feature type="transmembrane region" description="Helical" evidence="6">
    <location>
        <begin position="176"/>
        <end position="194"/>
    </location>
</feature>
<dbReference type="Gene3D" id="1.20.1250.20">
    <property type="entry name" value="MFS general substrate transporter like domains"/>
    <property type="match status" value="2"/>
</dbReference>
<dbReference type="OrthoDB" id="9794076at2"/>
<feature type="transmembrane region" description="Helical" evidence="6">
    <location>
        <begin position="405"/>
        <end position="425"/>
    </location>
</feature>
<accession>A0A1P8UMY4</accession>
<feature type="transmembrane region" description="Helical" evidence="6">
    <location>
        <begin position="244"/>
        <end position="269"/>
    </location>
</feature>
<dbReference type="Proteomes" id="UP000187059">
    <property type="component" value="Plasmid pPABY1"/>
</dbReference>
<dbReference type="GO" id="GO:0022857">
    <property type="term" value="F:transmembrane transporter activity"/>
    <property type="evidence" value="ECO:0007669"/>
    <property type="project" value="InterPro"/>
</dbReference>
<evidence type="ECO:0000313" key="9">
    <source>
        <dbReference type="Proteomes" id="UP000187059"/>
    </source>
</evidence>
<reference evidence="8 9" key="1">
    <citation type="submission" date="2016-04" db="EMBL/GenBank/DDBJ databases">
        <title>Deep-sea bacteria in the southern Pacific.</title>
        <authorList>
            <person name="Tang K."/>
        </authorList>
    </citation>
    <scope>NUCLEOTIDE SEQUENCE [LARGE SCALE GENOMIC DNA]</scope>
    <source>
        <strain evidence="8 9">JLT2014</strain>
        <plasmid evidence="9">ppaby1</plasmid>
    </source>
</reference>
<sequence length="458" mass="49599">MSSEKNQDIFYKISINLLPFFFMGQLIMNIDRSGISYAALPMRDSIGLTPEAFGLAAGIFFVGYALIEIPSNLLLEKIGATRWVSGLIVCWGLTTGCLAFVTDSTSLILLRFLMGVFEGGYTPAMLYLITLWVPQARRGRAYSLFLLSVPLAGLVGGPISGFLLGIEYGGFEGWQWLFIVEGVVTVCFGVYWAMGVPNAPQQAKWLTEHQKTALLEELELERRAQNSREHGTSSLLQALKTPPVWIYSLGLFAMGMGMLGILMWLPQLIQHGFPSLTSLENGILAGVPFAFAMCTLYILGWTQDKTGDRRWHLATLGLTSGAALLLSLLSPSSVVAYAALCIAVSCSFTFAALWWPSPTSVLSATAAAGGLALINGVGNLGGFVGPYVAGLFFEGGEDGFMRTTAFFGIVMMIAGMWPIIFSKLFPSARELEARKANLEGDTVLEDDVDMGLQVPGRN</sequence>
<dbReference type="SUPFAM" id="SSF103473">
    <property type="entry name" value="MFS general substrate transporter"/>
    <property type="match status" value="1"/>
</dbReference>
<dbReference type="GO" id="GO:0005886">
    <property type="term" value="C:plasma membrane"/>
    <property type="evidence" value="ECO:0007669"/>
    <property type="project" value="TreeGrafter"/>
</dbReference>
<dbReference type="RefSeq" id="WP_076694852.1">
    <property type="nucleotide sequence ID" value="NZ_CP015091.1"/>
</dbReference>
<evidence type="ECO:0000256" key="4">
    <source>
        <dbReference type="ARBA" id="ARBA00022989"/>
    </source>
</evidence>
<dbReference type="Pfam" id="PF07690">
    <property type="entry name" value="MFS_1"/>
    <property type="match status" value="1"/>
</dbReference>
<dbReference type="InterPro" id="IPR036259">
    <property type="entry name" value="MFS_trans_sf"/>
</dbReference>
<gene>
    <name evidence="8" type="ORF">Ga0080574_TMP435</name>
</gene>
<keyword evidence="2" id="KW-0813">Transport</keyword>
<keyword evidence="4 6" id="KW-1133">Transmembrane helix</keyword>
<dbReference type="CDD" id="cd17319">
    <property type="entry name" value="MFS_ExuT_GudP_like"/>
    <property type="match status" value="1"/>
</dbReference>
<dbReference type="EMBL" id="CP015091">
    <property type="protein sequence ID" value="APZ50769.1"/>
    <property type="molecule type" value="Genomic_DNA"/>
</dbReference>
<evidence type="ECO:0000259" key="7">
    <source>
        <dbReference type="PROSITE" id="PS50850"/>
    </source>
</evidence>
<keyword evidence="3 6" id="KW-0812">Transmembrane</keyword>
<keyword evidence="8" id="KW-0614">Plasmid</keyword>
<feature type="transmembrane region" description="Helical" evidence="6">
    <location>
        <begin position="108"/>
        <end position="129"/>
    </location>
</feature>
<name>A0A1P8UMY4_9RHOB</name>
<feature type="transmembrane region" description="Helical" evidence="6">
    <location>
        <begin position="367"/>
        <end position="393"/>
    </location>
</feature>
<dbReference type="PANTHER" id="PTHR43791:SF100">
    <property type="entry name" value="SUGAR TRANSPORTER"/>
    <property type="match status" value="1"/>
</dbReference>
<geneLocation type="plasmid" evidence="9">
    <name>ppaby1</name>
</geneLocation>
<evidence type="ECO:0000256" key="6">
    <source>
        <dbReference type="SAM" id="Phobius"/>
    </source>
</evidence>
<evidence type="ECO:0000256" key="1">
    <source>
        <dbReference type="ARBA" id="ARBA00004141"/>
    </source>
</evidence>
<feature type="transmembrane region" description="Helical" evidence="6">
    <location>
        <begin position="48"/>
        <end position="67"/>
    </location>
</feature>
<feature type="transmembrane region" description="Helical" evidence="6">
    <location>
        <begin position="9"/>
        <end position="28"/>
    </location>
</feature>
<dbReference type="PROSITE" id="PS50850">
    <property type="entry name" value="MFS"/>
    <property type="match status" value="1"/>
</dbReference>
<dbReference type="PANTHER" id="PTHR43791">
    <property type="entry name" value="PERMEASE-RELATED"/>
    <property type="match status" value="1"/>
</dbReference>
<feature type="transmembrane region" description="Helical" evidence="6">
    <location>
        <begin position="311"/>
        <end position="329"/>
    </location>
</feature>
<comment type="subcellular location">
    <subcellularLocation>
        <location evidence="1">Membrane</location>
        <topology evidence="1">Multi-pass membrane protein</topology>
    </subcellularLocation>
</comment>
<feature type="transmembrane region" description="Helical" evidence="6">
    <location>
        <begin position="79"/>
        <end position="102"/>
    </location>
</feature>
<feature type="domain" description="Major facilitator superfamily (MFS) profile" evidence="7">
    <location>
        <begin position="17"/>
        <end position="429"/>
    </location>
</feature>
<dbReference type="InterPro" id="IPR020846">
    <property type="entry name" value="MFS_dom"/>
</dbReference>
<feature type="transmembrane region" description="Helical" evidence="6">
    <location>
        <begin position="141"/>
        <end position="164"/>
    </location>
</feature>
<dbReference type="KEGG" id="paby:Ga0080574_TMP435"/>
<evidence type="ECO:0000313" key="8">
    <source>
        <dbReference type="EMBL" id="APZ50769.1"/>
    </source>
</evidence>
<dbReference type="AlphaFoldDB" id="A0A1P8UMY4"/>
<organism evidence="8 9">
    <name type="scientific">Salipiger abyssi</name>
    <dbReference type="NCBI Taxonomy" id="1250539"/>
    <lineage>
        <taxon>Bacteria</taxon>
        <taxon>Pseudomonadati</taxon>
        <taxon>Pseudomonadota</taxon>
        <taxon>Alphaproteobacteria</taxon>
        <taxon>Rhodobacterales</taxon>
        <taxon>Roseobacteraceae</taxon>
        <taxon>Salipiger</taxon>
    </lineage>
</organism>
<feature type="transmembrane region" description="Helical" evidence="6">
    <location>
        <begin position="281"/>
        <end position="299"/>
    </location>
</feature>
<protein>
    <submittedName>
        <fullName evidence="8">MFS transporter, ACS family, tartrate transporter</fullName>
    </submittedName>
</protein>
<evidence type="ECO:0000256" key="5">
    <source>
        <dbReference type="ARBA" id="ARBA00023136"/>
    </source>
</evidence>
<proteinExistence type="predicted"/>
<dbReference type="FunFam" id="1.20.1250.20:FF:000018">
    <property type="entry name" value="MFS transporter permease"/>
    <property type="match status" value="1"/>
</dbReference>
<dbReference type="InterPro" id="IPR011701">
    <property type="entry name" value="MFS"/>
</dbReference>
<feature type="transmembrane region" description="Helical" evidence="6">
    <location>
        <begin position="335"/>
        <end position="355"/>
    </location>
</feature>
<keyword evidence="5 6" id="KW-0472">Membrane</keyword>
<keyword evidence="9" id="KW-1185">Reference proteome</keyword>